<evidence type="ECO:0000313" key="2">
    <source>
        <dbReference type="EMBL" id="RZS41067.1"/>
    </source>
</evidence>
<evidence type="ECO:0000313" key="3">
    <source>
        <dbReference type="Proteomes" id="UP000294257"/>
    </source>
</evidence>
<keyword evidence="3" id="KW-1185">Reference proteome</keyword>
<protein>
    <recommendedName>
        <fullName evidence="1">DUF6879 domain-containing protein</fullName>
    </recommendedName>
</protein>
<proteinExistence type="predicted"/>
<accession>A0A4Q7KWM3</accession>
<dbReference type="AlphaFoldDB" id="A0A4Q7KWM3"/>
<dbReference type="InterPro" id="IPR049244">
    <property type="entry name" value="DUF6879"/>
</dbReference>
<feature type="domain" description="DUF6879" evidence="1">
    <location>
        <begin position="18"/>
        <end position="183"/>
    </location>
</feature>
<name>A0A4Q7KWM3_9PSEU</name>
<sequence>MIERVRPLGELVTLGAKKFQHLFENYEHTAFRLEVRDRYNVSYETESVNKFLSGDVAEMDVRYRQANDWTDMVARSGAAGKLFERVRVVSEPFTDYTRYGLWSSQFTCGAGEDIRYLKRDQANGLPNHDYWLFDSRILVMMNFDDDDQPLEHEIIDDQPELLVQHNYWRDAAWHHAIRREDFVAQHNLDFASSP</sequence>
<dbReference type="Proteomes" id="UP000294257">
    <property type="component" value="Unassembled WGS sequence"/>
</dbReference>
<evidence type="ECO:0000259" key="1">
    <source>
        <dbReference type="Pfam" id="PF21806"/>
    </source>
</evidence>
<comment type="caution">
    <text evidence="2">The sequence shown here is derived from an EMBL/GenBank/DDBJ whole genome shotgun (WGS) entry which is preliminary data.</text>
</comment>
<organism evidence="2 3">
    <name type="scientific">Herbihabitans rhizosphaerae</name>
    <dbReference type="NCBI Taxonomy" id="1872711"/>
    <lineage>
        <taxon>Bacteria</taxon>
        <taxon>Bacillati</taxon>
        <taxon>Actinomycetota</taxon>
        <taxon>Actinomycetes</taxon>
        <taxon>Pseudonocardiales</taxon>
        <taxon>Pseudonocardiaceae</taxon>
        <taxon>Herbihabitans</taxon>
    </lineage>
</organism>
<dbReference type="EMBL" id="SGWQ01000003">
    <property type="protein sequence ID" value="RZS41067.1"/>
    <property type="molecule type" value="Genomic_DNA"/>
</dbReference>
<dbReference type="Pfam" id="PF21806">
    <property type="entry name" value="DUF6879"/>
    <property type="match status" value="1"/>
</dbReference>
<reference evidence="2 3" key="1">
    <citation type="submission" date="2019-02" db="EMBL/GenBank/DDBJ databases">
        <title>Genomic Encyclopedia of Type Strains, Phase IV (KMG-IV): sequencing the most valuable type-strain genomes for metagenomic binning, comparative biology and taxonomic classification.</title>
        <authorList>
            <person name="Goeker M."/>
        </authorList>
    </citation>
    <scope>NUCLEOTIDE SEQUENCE [LARGE SCALE GENOMIC DNA]</scope>
    <source>
        <strain evidence="2 3">DSM 101727</strain>
    </source>
</reference>
<gene>
    <name evidence="2" type="ORF">EV193_103385</name>
</gene>